<dbReference type="EMBL" id="BSNS01000023">
    <property type="protein sequence ID" value="GLQ57294.1"/>
    <property type="molecule type" value="Genomic_DNA"/>
</dbReference>
<feature type="domain" description="Carbohydrate kinase PfkB" evidence="4">
    <location>
        <begin position="58"/>
        <end position="319"/>
    </location>
</feature>
<dbReference type="InterPro" id="IPR011611">
    <property type="entry name" value="PfkB_dom"/>
</dbReference>
<keyword evidence="6" id="KW-1185">Reference proteome</keyword>
<evidence type="ECO:0000313" key="5">
    <source>
        <dbReference type="EMBL" id="GLQ57294.1"/>
    </source>
</evidence>
<evidence type="ECO:0000256" key="1">
    <source>
        <dbReference type="ARBA" id="ARBA00010688"/>
    </source>
</evidence>
<dbReference type="Pfam" id="PF00294">
    <property type="entry name" value="PfkB"/>
    <property type="match status" value="1"/>
</dbReference>
<keyword evidence="3 5" id="KW-0418">Kinase</keyword>
<dbReference type="SUPFAM" id="SSF53613">
    <property type="entry name" value="Ribokinase-like"/>
    <property type="match status" value="1"/>
</dbReference>
<dbReference type="PANTHER" id="PTHR43320:SF3">
    <property type="entry name" value="CARBOHYDRATE KINASE PFKB DOMAIN-CONTAINING PROTEIN"/>
    <property type="match status" value="1"/>
</dbReference>
<evidence type="ECO:0000259" key="4">
    <source>
        <dbReference type="Pfam" id="PF00294"/>
    </source>
</evidence>
<dbReference type="PANTHER" id="PTHR43320">
    <property type="entry name" value="SUGAR KINASE"/>
    <property type="match status" value="1"/>
</dbReference>
<evidence type="ECO:0000256" key="2">
    <source>
        <dbReference type="ARBA" id="ARBA00022679"/>
    </source>
</evidence>
<dbReference type="Gene3D" id="3.40.1190.20">
    <property type="match status" value="1"/>
</dbReference>
<name>A0ABQ5WB31_9HYPH</name>
<dbReference type="GO" id="GO:0016301">
    <property type="term" value="F:kinase activity"/>
    <property type="evidence" value="ECO:0007669"/>
    <property type="project" value="UniProtKB-KW"/>
</dbReference>
<accession>A0ABQ5WB31</accession>
<dbReference type="Proteomes" id="UP001156691">
    <property type="component" value="Unassembled WGS sequence"/>
</dbReference>
<dbReference type="CDD" id="cd01168">
    <property type="entry name" value="adenosine_kinase"/>
    <property type="match status" value="1"/>
</dbReference>
<comment type="similarity">
    <text evidence="1">Belongs to the carbohydrate kinase PfkB family.</text>
</comment>
<protein>
    <submittedName>
        <fullName evidence="5">Adenosine kinase</fullName>
    </submittedName>
</protein>
<evidence type="ECO:0000313" key="6">
    <source>
        <dbReference type="Proteomes" id="UP001156691"/>
    </source>
</evidence>
<dbReference type="RefSeq" id="WP_284342685.1">
    <property type="nucleotide sequence ID" value="NZ_BSNS01000023.1"/>
</dbReference>
<sequence>MSRTKPHIVGVGNALVDVVAPVDPDVIGRHGLTPGGMHLVDADAAHALFAEVGPGFRQSGGSVANSIAHMADSGLRGTYLGKIADDDLGRTFRQEMDGMGIAAPVAEGSADEIGTGRCVVLVTADGERTMSTHLGAAVTLAPSDICANQFEGCDILFVEGYLWDAPQGHAVIETATQFARATGARIALTPSDPACVERNRDGMLAFVADHTDILIGNHVEIGALAGEDDTATALKWALGHVAIAAVTESEKGSLVSDGSEPVHVEAVPVTRVVDSTGAGDAYASGFLSELARGRDIAEAGLIGARLAAGVLGHFGARDGAAARAISLPAA</sequence>
<comment type="caution">
    <text evidence="5">The sequence shown here is derived from an EMBL/GenBank/DDBJ whole genome shotgun (WGS) entry which is preliminary data.</text>
</comment>
<proteinExistence type="inferred from homology"/>
<keyword evidence="2" id="KW-0808">Transferase</keyword>
<dbReference type="InterPro" id="IPR052700">
    <property type="entry name" value="Carb_kinase_PfkB-like"/>
</dbReference>
<dbReference type="InterPro" id="IPR002173">
    <property type="entry name" value="Carboh/pur_kinase_PfkB_CS"/>
</dbReference>
<reference evidence="6" key="1">
    <citation type="journal article" date="2019" name="Int. J. Syst. Evol. Microbiol.">
        <title>The Global Catalogue of Microorganisms (GCM) 10K type strain sequencing project: providing services to taxonomists for standard genome sequencing and annotation.</title>
        <authorList>
            <consortium name="The Broad Institute Genomics Platform"/>
            <consortium name="The Broad Institute Genome Sequencing Center for Infectious Disease"/>
            <person name="Wu L."/>
            <person name="Ma J."/>
        </authorList>
    </citation>
    <scope>NUCLEOTIDE SEQUENCE [LARGE SCALE GENOMIC DNA]</scope>
    <source>
        <strain evidence="6">NBRC 112416</strain>
    </source>
</reference>
<evidence type="ECO:0000256" key="3">
    <source>
        <dbReference type="ARBA" id="ARBA00022777"/>
    </source>
</evidence>
<gene>
    <name evidence="5" type="ORF">GCM10010862_45530</name>
</gene>
<organism evidence="5 6">
    <name type="scientific">Devosia nitrariae</name>
    <dbReference type="NCBI Taxonomy" id="2071872"/>
    <lineage>
        <taxon>Bacteria</taxon>
        <taxon>Pseudomonadati</taxon>
        <taxon>Pseudomonadota</taxon>
        <taxon>Alphaproteobacteria</taxon>
        <taxon>Hyphomicrobiales</taxon>
        <taxon>Devosiaceae</taxon>
        <taxon>Devosia</taxon>
    </lineage>
</organism>
<dbReference type="InterPro" id="IPR029056">
    <property type="entry name" value="Ribokinase-like"/>
</dbReference>
<dbReference type="PROSITE" id="PS00584">
    <property type="entry name" value="PFKB_KINASES_2"/>
    <property type="match status" value="1"/>
</dbReference>